<dbReference type="EMBL" id="JABBWM010000001">
    <property type="protein sequence ID" value="KAG2120521.1"/>
    <property type="molecule type" value="Genomic_DNA"/>
</dbReference>
<dbReference type="Proteomes" id="UP000823399">
    <property type="component" value="Unassembled WGS sequence"/>
</dbReference>
<evidence type="ECO:0000313" key="3">
    <source>
        <dbReference type="Proteomes" id="UP000823399"/>
    </source>
</evidence>
<reference evidence="2" key="1">
    <citation type="journal article" date="2020" name="New Phytol.">
        <title>Comparative genomics reveals dynamic genome evolution in host specialist ectomycorrhizal fungi.</title>
        <authorList>
            <person name="Lofgren L.A."/>
            <person name="Nguyen N.H."/>
            <person name="Vilgalys R."/>
            <person name="Ruytinx J."/>
            <person name="Liao H.L."/>
            <person name="Branco S."/>
            <person name="Kuo A."/>
            <person name="LaButti K."/>
            <person name="Lipzen A."/>
            <person name="Andreopoulos W."/>
            <person name="Pangilinan J."/>
            <person name="Riley R."/>
            <person name="Hundley H."/>
            <person name="Na H."/>
            <person name="Barry K."/>
            <person name="Grigoriev I.V."/>
            <person name="Stajich J.E."/>
            <person name="Kennedy P.G."/>
        </authorList>
    </citation>
    <scope>NUCLEOTIDE SEQUENCE</scope>
    <source>
        <strain evidence="2">FC423</strain>
    </source>
</reference>
<dbReference type="PROSITE" id="PS51257">
    <property type="entry name" value="PROKAR_LIPOPROTEIN"/>
    <property type="match status" value="1"/>
</dbReference>
<comment type="caution">
    <text evidence="2">The sequence shown here is derived from an EMBL/GenBank/DDBJ whole genome shotgun (WGS) entry which is preliminary data.</text>
</comment>
<dbReference type="InterPro" id="IPR001810">
    <property type="entry name" value="F-box_dom"/>
</dbReference>
<evidence type="ECO:0000313" key="2">
    <source>
        <dbReference type="EMBL" id="KAG2120521.1"/>
    </source>
</evidence>
<dbReference type="OrthoDB" id="2745718at2759"/>
<evidence type="ECO:0000259" key="1">
    <source>
        <dbReference type="Pfam" id="PF12937"/>
    </source>
</evidence>
<name>A0A9P7FK38_9AGAM</name>
<dbReference type="RefSeq" id="XP_041299897.1">
    <property type="nucleotide sequence ID" value="XM_041434773.1"/>
</dbReference>
<accession>A0A9P7FK38</accession>
<dbReference type="InterPro" id="IPR036047">
    <property type="entry name" value="F-box-like_dom_sf"/>
</dbReference>
<dbReference type="CDD" id="cd09917">
    <property type="entry name" value="F-box_SF"/>
    <property type="match status" value="1"/>
</dbReference>
<keyword evidence="3" id="KW-1185">Reference proteome</keyword>
<dbReference type="AlphaFoldDB" id="A0A9P7FK38"/>
<proteinExistence type="predicted"/>
<dbReference type="Pfam" id="PF12937">
    <property type="entry name" value="F-box-like"/>
    <property type="match status" value="1"/>
</dbReference>
<feature type="domain" description="F-box" evidence="1">
    <location>
        <begin position="12"/>
        <end position="44"/>
    </location>
</feature>
<gene>
    <name evidence="2" type="ORF">F5147DRAFT_662318</name>
</gene>
<dbReference type="SUPFAM" id="SSF81383">
    <property type="entry name" value="F-box domain"/>
    <property type="match status" value="1"/>
</dbReference>
<protein>
    <recommendedName>
        <fullName evidence="1">F-box domain-containing protein</fullName>
    </recommendedName>
</protein>
<sequence>MSHEMKPNAGFLSIPRELQLNILSSLSCQDILRCTSVSKALCQMYMSSSELQYIVELSGQRLLHISNTDNVSIPVSKRLQLLRDKAHAWFKVDPHSFETVSLPKNMHSNKQFVADGHIYLWDQEEDMATIIPILPKSSQKTVKRNWSPGTLFSVPDSGHLDVFMDPAQNLIATAYSVIDATLESNDETLYIDLGVLDKDGIHPQAAGRTLFLSMLPASKDKCFVTESAKLKGFGRHIALRRSFAHPFDEMWQLHIWDWQHSATSNSVLSGTNFLPSPIDFCFLGNNRLLVAADRLMLYSIEDMSQTPQLLACFLMPVLSLYIQCFLPMDHIDSSPQLQAQQAMYTSDPQNQLLCITTGAGQTFVISTRIFFNLKGIAAATPVPWERWGPSNTRIFELSGESRVHVSGNRVLQALSVGTSASGDAEYILHILDFSPLAVTNRRGLGRVVKEPSTIPKFVEWTGRPVKNLITSLPYVEVILDRKFESGELADVWVEKDRIYLLNTKFDHEVVGSAHYAIEYNELEVTDI</sequence>
<organism evidence="2 3">
    <name type="scientific">Suillus discolor</name>
    <dbReference type="NCBI Taxonomy" id="1912936"/>
    <lineage>
        <taxon>Eukaryota</taxon>
        <taxon>Fungi</taxon>
        <taxon>Dikarya</taxon>
        <taxon>Basidiomycota</taxon>
        <taxon>Agaricomycotina</taxon>
        <taxon>Agaricomycetes</taxon>
        <taxon>Agaricomycetidae</taxon>
        <taxon>Boletales</taxon>
        <taxon>Suillineae</taxon>
        <taxon>Suillaceae</taxon>
        <taxon>Suillus</taxon>
    </lineage>
</organism>
<dbReference type="GeneID" id="64697032"/>